<reference evidence="1 2" key="1">
    <citation type="journal article" date="2023" name="Sci. Data">
        <title>Genome assembly of the Korean intertidal mud-creeper Batillaria attramentaria.</title>
        <authorList>
            <person name="Patra A.K."/>
            <person name="Ho P.T."/>
            <person name="Jun S."/>
            <person name="Lee S.J."/>
            <person name="Kim Y."/>
            <person name="Won Y.J."/>
        </authorList>
    </citation>
    <scope>NUCLEOTIDE SEQUENCE [LARGE SCALE GENOMIC DNA]</scope>
    <source>
        <strain evidence="1">Wonlab-2016</strain>
    </source>
</reference>
<keyword evidence="2" id="KW-1185">Reference proteome</keyword>
<dbReference type="AlphaFoldDB" id="A0ABD0KU40"/>
<evidence type="ECO:0000313" key="2">
    <source>
        <dbReference type="Proteomes" id="UP001519460"/>
    </source>
</evidence>
<proteinExistence type="predicted"/>
<dbReference type="EMBL" id="JACVVK020000127">
    <property type="protein sequence ID" value="KAK7490345.1"/>
    <property type="molecule type" value="Genomic_DNA"/>
</dbReference>
<protein>
    <submittedName>
        <fullName evidence="1">Uncharacterized protein</fullName>
    </submittedName>
</protein>
<sequence length="92" mass="10450">MRRLCGDRQEYPPTTMVVSVVFQGAVTTFLGVSMCGDFLTPTKHCCIILSLDRPNKPRVDVSQRLTYIPDASKTWLGCGTEQRERLRARQFV</sequence>
<dbReference type="Proteomes" id="UP001519460">
    <property type="component" value="Unassembled WGS sequence"/>
</dbReference>
<evidence type="ECO:0000313" key="1">
    <source>
        <dbReference type="EMBL" id="KAK7490345.1"/>
    </source>
</evidence>
<organism evidence="1 2">
    <name type="scientific">Batillaria attramentaria</name>
    <dbReference type="NCBI Taxonomy" id="370345"/>
    <lineage>
        <taxon>Eukaryota</taxon>
        <taxon>Metazoa</taxon>
        <taxon>Spiralia</taxon>
        <taxon>Lophotrochozoa</taxon>
        <taxon>Mollusca</taxon>
        <taxon>Gastropoda</taxon>
        <taxon>Caenogastropoda</taxon>
        <taxon>Sorbeoconcha</taxon>
        <taxon>Cerithioidea</taxon>
        <taxon>Batillariidae</taxon>
        <taxon>Batillaria</taxon>
    </lineage>
</organism>
<accession>A0ABD0KU40</accession>
<name>A0ABD0KU40_9CAEN</name>
<gene>
    <name evidence="1" type="ORF">BaRGS_00018324</name>
</gene>
<comment type="caution">
    <text evidence="1">The sequence shown here is derived from an EMBL/GenBank/DDBJ whole genome shotgun (WGS) entry which is preliminary data.</text>
</comment>